<keyword evidence="2" id="KW-0472">Membrane</keyword>
<evidence type="ECO:0000256" key="1">
    <source>
        <dbReference type="SAM" id="MobiDB-lite"/>
    </source>
</evidence>
<evidence type="ECO:0000313" key="4">
    <source>
        <dbReference type="Proteomes" id="UP000063063"/>
    </source>
</evidence>
<feature type="compositionally biased region" description="Polar residues" evidence="1">
    <location>
        <begin position="226"/>
        <end position="252"/>
    </location>
</feature>
<gene>
    <name evidence="3" type="ORF">LPMP_150600</name>
</gene>
<dbReference type="AlphaFoldDB" id="A0A088RL79"/>
<feature type="compositionally biased region" description="Polar residues" evidence="1">
    <location>
        <begin position="978"/>
        <end position="996"/>
    </location>
</feature>
<feature type="compositionally biased region" description="Low complexity" evidence="1">
    <location>
        <begin position="324"/>
        <end position="365"/>
    </location>
</feature>
<feature type="region of interest" description="Disordered" evidence="1">
    <location>
        <begin position="158"/>
        <end position="182"/>
    </location>
</feature>
<feature type="region of interest" description="Disordered" evidence="1">
    <location>
        <begin position="436"/>
        <end position="506"/>
    </location>
</feature>
<feature type="transmembrane region" description="Helical" evidence="2">
    <location>
        <begin position="1183"/>
        <end position="1205"/>
    </location>
</feature>
<feature type="region of interest" description="Disordered" evidence="1">
    <location>
        <begin position="858"/>
        <end position="884"/>
    </location>
</feature>
<dbReference type="VEuPathDB" id="TriTrypDB:LPMP_150600"/>
<sequence>MSLLRVTQFLTAEGKVQVELTNTSGRSQRAASLDPSEPPQQSRNKGHRTRHVPDRDDPCSLIVSLRASHPQFFYHRGLQHKQLFSSRSVASPLRGSPSGSAAIAGASGSRGSNNTHQRGPSSLWGLKAVDPVIQDVSQETWRSLGFLPVASPAAETVNAAAPQASSPLLRQSNNKGGDDDRPLLVREELADCVLLPGERRTFLLEVDTPSVLERLMAPVPRKKVPMTSTVLSQPENTTRRGSWRPLSSQGSATAHAGGNDDETDASFRRARGVTGEFHQDRHGTSDTDESSSVLPLTARRPGGKDAGAASRNEQGRQGPDYRGRGLPQSPSGRSSSGENSDGSMRSFTPSAQLNQRRQLSRQRTLPWGPDDEGDRKGGAVDQAPPGNSRHNRRPVGKRDISNTEDDDEHSASQQPLSIMRESLATRESLDARLPAATATGVPRPAPSGSAARNSRLGSRDYTVPTSTNSTAASVLVPSNANREDSGRLSVPPSVGTAGSGATPSLCNGEADKTADLVYGDKPLAQPWFPPVSSSQRPTFYVYYAPLGDEDKCVDEARQWLLKEQQAYYLWLDKLVRIIADLERRREQGWTQTRDNAVQSPHQPLGARRVLPPILGELVRWRTDGGGGGTAIDMMAPSPITAAAFQYYYGSISLKVVHRPLSQVSIGGSSAHYSWVIGGNSNGRAGGGRVNKEVVVELPPSFAATRRNWVSKKARKMFKGERQGAGTVVLPLRVQPQSAMQPPPKPFTNDAPSVSVISATQSTLSSSRASQEMRGFSEKPEPQYGSNATDAPSSRQQLRWLRSNNPLTSPQQHTMENSSELGDYRGSSTPMSGSQRVETGGVRPHFKAGCGLALLEDSELNLPPPSRNSLADGTLALPPKNDNTGTLLDLKQGLLVPGSSKVGRTETLDPAAAEMAAMASPSSRWSSLSSIYHQMHRKFSDSPVQPQPRLESLPPAGGMAFAENHIPSSSSSSAEAGDNGTTSHDAAQPNCSSSLHLSSGAPDNARSPEDSTSVTDASGAVSGVGRYGNTSSNGSRKMFSLPNLQGAATDGALTTTSPSGSFGAQIFQSLLGFGGSPKPDAGEEGNAPSRTRDISSAPPQTLAYRRSSTGAVSTGSFLMRRQERLSRIADQSMMAGCQVKIVMQQLTATAADLVQQHGPPAMNGVMSLMTFLKDIVFTPENVNAMQVVVTPMLMGCSFLVIAYLLLFSGEGGGDALSPMDTGGLL</sequence>
<dbReference type="EMBL" id="CP009384">
    <property type="protein sequence ID" value="AIN96782.1"/>
    <property type="molecule type" value="Genomic_DNA"/>
</dbReference>
<dbReference type="VEuPathDB" id="TriTrypDB:LPAL13_000042700"/>
<keyword evidence="2" id="KW-1133">Transmembrane helix</keyword>
<feature type="region of interest" description="Disordered" evidence="1">
    <location>
        <begin position="21"/>
        <end position="56"/>
    </location>
</feature>
<dbReference type="eggNOG" id="ENOG502SFN2">
    <property type="taxonomic scope" value="Eukaryota"/>
</dbReference>
<evidence type="ECO:0000313" key="3">
    <source>
        <dbReference type="EMBL" id="AIN96782.1"/>
    </source>
</evidence>
<organism evidence="3 4">
    <name type="scientific">Leishmania panamensis</name>
    <dbReference type="NCBI Taxonomy" id="5679"/>
    <lineage>
        <taxon>Eukaryota</taxon>
        <taxon>Discoba</taxon>
        <taxon>Euglenozoa</taxon>
        <taxon>Kinetoplastea</taxon>
        <taxon>Metakinetoplastina</taxon>
        <taxon>Trypanosomatida</taxon>
        <taxon>Trypanosomatidae</taxon>
        <taxon>Leishmaniinae</taxon>
        <taxon>Leishmania</taxon>
        <taxon>Leishmania guyanensis species complex</taxon>
    </lineage>
</organism>
<feature type="compositionally biased region" description="Polar residues" evidence="1">
    <location>
        <begin position="163"/>
        <end position="175"/>
    </location>
</feature>
<reference evidence="3 4" key="1">
    <citation type="journal article" date="2015" name="Sci. Rep.">
        <title>The genome of Leishmania panamensis: insights into genomics of the L. (Viannia) subgenus.</title>
        <authorList>
            <person name="Llanes A."/>
            <person name="Restrepo C.M."/>
            <person name="Vecchio G.D."/>
            <person name="Anguizola F.J."/>
            <person name="Lleonart R."/>
        </authorList>
    </citation>
    <scope>NUCLEOTIDE SEQUENCE [LARGE SCALE GENOMIC DNA]</scope>
    <source>
        <strain evidence="3 4">MHOM/PA/94/PSC-1</strain>
    </source>
</reference>
<feature type="compositionally biased region" description="Polar residues" evidence="1">
    <location>
        <begin position="463"/>
        <end position="480"/>
    </location>
</feature>
<feature type="compositionally biased region" description="Polar residues" evidence="1">
    <location>
        <begin position="783"/>
        <end position="836"/>
    </location>
</feature>
<dbReference type="KEGG" id="lpan:LPMP_150600"/>
<name>A0A088RL79_LEIPA</name>
<feature type="region of interest" description="Disordered" evidence="1">
    <location>
        <begin position="225"/>
        <end position="416"/>
    </location>
</feature>
<dbReference type="GeneID" id="22573480"/>
<feature type="region of interest" description="Disordered" evidence="1">
    <location>
        <begin position="89"/>
        <end position="123"/>
    </location>
</feature>
<feature type="region of interest" description="Disordered" evidence="1">
    <location>
        <begin position="757"/>
        <end position="842"/>
    </location>
</feature>
<feature type="compositionally biased region" description="Polar residues" evidence="1">
    <location>
        <begin position="757"/>
        <end position="769"/>
    </location>
</feature>
<feature type="region of interest" description="Disordered" evidence="1">
    <location>
        <begin position="936"/>
        <end position="1037"/>
    </location>
</feature>
<feature type="compositionally biased region" description="Low complexity" evidence="1">
    <location>
        <begin position="95"/>
        <end position="112"/>
    </location>
</feature>
<feature type="compositionally biased region" description="Polar residues" evidence="1">
    <location>
        <begin position="21"/>
        <end position="30"/>
    </location>
</feature>
<accession>A0A088RL79</accession>
<evidence type="ECO:0000256" key="2">
    <source>
        <dbReference type="SAM" id="Phobius"/>
    </source>
</evidence>
<dbReference type="Proteomes" id="UP000063063">
    <property type="component" value="Chromosome 15"/>
</dbReference>
<dbReference type="RefSeq" id="XP_010697435.1">
    <property type="nucleotide sequence ID" value="XM_010699133.1"/>
</dbReference>
<feature type="region of interest" description="Disordered" evidence="1">
    <location>
        <begin position="1072"/>
        <end position="1107"/>
    </location>
</feature>
<keyword evidence="4" id="KW-1185">Reference proteome</keyword>
<dbReference type="OrthoDB" id="266761at2759"/>
<protein>
    <submittedName>
        <fullName evidence="3">Uncharacterized protein</fullName>
    </submittedName>
</protein>
<proteinExistence type="predicted"/>
<keyword evidence="2" id="KW-0812">Transmembrane</keyword>